<evidence type="ECO:0000313" key="3">
    <source>
        <dbReference type="Proteomes" id="UP000654471"/>
    </source>
</evidence>
<evidence type="ECO:0000259" key="1">
    <source>
        <dbReference type="Pfam" id="PF13340"/>
    </source>
</evidence>
<feature type="domain" description="Insertion element IS402-like" evidence="1">
    <location>
        <begin position="43"/>
        <end position="99"/>
    </location>
</feature>
<dbReference type="EMBL" id="BMRP01000035">
    <property type="protein sequence ID" value="GGU90143.1"/>
    <property type="molecule type" value="Genomic_DNA"/>
</dbReference>
<accession>A0ABQ2VMM6</accession>
<gene>
    <name evidence="2" type="ORF">GCM10010211_65910</name>
</gene>
<reference evidence="3" key="1">
    <citation type="journal article" date="2019" name="Int. J. Syst. Evol. Microbiol.">
        <title>The Global Catalogue of Microorganisms (GCM) 10K type strain sequencing project: providing services to taxonomists for standard genome sequencing and annotation.</title>
        <authorList>
            <consortium name="The Broad Institute Genomics Platform"/>
            <consortium name="The Broad Institute Genome Sequencing Center for Infectious Disease"/>
            <person name="Wu L."/>
            <person name="Ma J."/>
        </authorList>
    </citation>
    <scope>NUCLEOTIDE SEQUENCE [LARGE SCALE GENOMIC DNA]</scope>
    <source>
        <strain evidence="3">JCM 3399</strain>
    </source>
</reference>
<evidence type="ECO:0000313" key="2">
    <source>
        <dbReference type="EMBL" id="GGU90143.1"/>
    </source>
</evidence>
<keyword evidence="3" id="KW-1185">Reference proteome</keyword>
<name>A0ABQ2VMM6_9ACTN</name>
<dbReference type="InterPro" id="IPR025161">
    <property type="entry name" value="IS402-like_dom"/>
</dbReference>
<comment type="caution">
    <text evidence="2">The sequence shown here is derived from an EMBL/GenBank/DDBJ whole genome shotgun (WGS) entry which is preliminary data.</text>
</comment>
<proteinExistence type="predicted"/>
<sequence length="99" mass="10711">MSQSVALAPAASNSLVSSCDCLAHTYGNAADHGVRVRRYPSDMSDAEWAQVLVALPTPGWLEGRGGQPEAYCHRAMLDAIHYLVDNGIKWRAMPADFPP</sequence>
<dbReference type="Pfam" id="PF13340">
    <property type="entry name" value="DUF4096"/>
    <property type="match status" value="1"/>
</dbReference>
<protein>
    <recommendedName>
        <fullName evidence="1">Insertion element IS402-like domain-containing protein</fullName>
    </recommendedName>
</protein>
<dbReference type="PANTHER" id="PTHR30007">
    <property type="entry name" value="PHP DOMAIN PROTEIN"/>
    <property type="match status" value="1"/>
</dbReference>
<organism evidence="2 3">
    <name type="scientific">Streptomyces albospinus</name>
    <dbReference type="NCBI Taxonomy" id="285515"/>
    <lineage>
        <taxon>Bacteria</taxon>
        <taxon>Bacillati</taxon>
        <taxon>Actinomycetota</taxon>
        <taxon>Actinomycetes</taxon>
        <taxon>Kitasatosporales</taxon>
        <taxon>Streptomycetaceae</taxon>
        <taxon>Streptomyces</taxon>
    </lineage>
</organism>
<dbReference type="Proteomes" id="UP000654471">
    <property type="component" value="Unassembled WGS sequence"/>
</dbReference>
<dbReference type="PANTHER" id="PTHR30007:SF0">
    <property type="entry name" value="TRANSPOSASE"/>
    <property type="match status" value="1"/>
</dbReference>